<sequence length="61" mass="6918">MDRGEVHGVAVFPGDAGVRRIAEREHDIVHWSEFDRGGHFAAMEAPDLLVTDVRAFFRLVR</sequence>
<dbReference type="Proteomes" id="UP001596514">
    <property type="component" value="Unassembled WGS sequence"/>
</dbReference>
<proteinExistence type="predicted"/>
<dbReference type="RefSeq" id="WP_343981537.1">
    <property type="nucleotide sequence ID" value="NZ_JBHTEE010000001.1"/>
</dbReference>
<name>A0ABW2SX48_9ACTN</name>
<gene>
    <name evidence="1" type="ORF">ACFQVD_09855</name>
</gene>
<evidence type="ECO:0000313" key="1">
    <source>
        <dbReference type="EMBL" id="MFC7600401.1"/>
    </source>
</evidence>
<comment type="caution">
    <text evidence="1">The sequence shown here is derived from an EMBL/GenBank/DDBJ whole genome shotgun (WGS) entry which is preliminary data.</text>
</comment>
<dbReference type="Gene3D" id="3.40.50.1820">
    <property type="entry name" value="alpha/beta hydrolase"/>
    <property type="match status" value="1"/>
</dbReference>
<evidence type="ECO:0000313" key="2">
    <source>
        <dbReference type="Proteomes" id="UP001596514"/>
    </source>
</evidence>
<dbReference type="EMBL" id="JBHTEE010000001">
    <property type="protein sequence ID" value="MFC7600401.1"/>
    <property type="molecule type" value="Genomic_DNA"/>
</dbReference>
<protein>
    <recommendedName>
        <fullName evidence="3">Epoxide hydrolase</fullName>
    </recommendedName>
</protein>
<evidence type="ECO:0008006" key="3">
    <source>
        <dbReference type="Google" id="ProtNLM"/>
    </source>
</evidence>
<accession>A0ABW2SX48</accession>
<keyword evidence="2" id="KW-1185">Reference proteome</keyword>
<reference evidence="2" key="1">
    <citation type="journal article" date="2019" name="Int. J. Syst. Evol. Microbiol.">
        <title>The Global Catalogue of Microorganisms (GCM) 10K type strain sequencing project: providing services to taxonomists for standard genome sequencing and annotation.</title>
        <authorList>
            <consortium name="The Broad Institute Genomics Platform"/>
            <consortium name="The Broad Institute Genome Sequencing Center for Infectious Disease"/>
            <person name="Wu L."/>
            <person name="Ma J."/>
        </authorList>
    </citation>
    <scope>NUCLEOTIDE SEQUENCE [LARGE SCALE GENOMIC DNA]</scope>
    <source>
        <strain evidence="2">JCM 10083</strain>
    </source>
</reference>
<organism evidence="1 2">
    <name type="scientific">Streptosporangium amethystogenes subsp. fukuiense</name>
    <dbReference type="NCBI Taxonomy" id="698418"/>
    <lineage>
        <taxon>Bacteria</taxon>
        <taxon>Bacillati</taxon>
        <taxon>Actinomycetota</taxon>
        <taxon>Actinomycetes</taxon>
        <taxon>Streptosporangiales</taxon>
        <taxon>Streptosporangiaceae</taxon>
        <taxon>Streptosporangium</taxon>
    </lineage>
</organism>
<dbReference type="InterPro" id="IPR029058">
    <property type="entry name" value="AB_hydrolase_fold"/>
</dbReference>
<dbReference type="SUPFAM" id="SSF53474">
    <property type="entry name" value="alpha/beta-Hydrolases"/>
    <property type="match status" value="1"/>
</dbReference>